<keyword evidence="1" id="KW-0472">Membrane</keyword>
<keyword evidence="1" id="KW-0812">Transmembrane</keyword>
<dbReference type="EMBL" id="JAPMLE010000001">
    <property type="protein sequence ID" value="MDR8524750.1"/>
    <property type="molecule type" value="Genomic_DNA"/>
</dbReference>
<evidence type="ECO:0000313" key="2">
    <source>
        <dbReference type="EMBL" id="MDR8524750.1"/>
    </source>
</evidence>
<name>A0AAW8NQW9_9GAMM</name>
<feature type="transmembrane region" description="Helical" evidence="1">
    <location>
        <begin position="28"/>
        <end position="47"/>
    </location>
</feature>
<evidence type="ECO:0000313" key="4">
    <source>
        <dbReference type="Proteomes" id="UP001259340"/>
    </source>
</evidence>
<feature type="transmembrane region" description="Helical" evidence="1">
    <location>
        <begin position="91"/>
        <end position="108"/>
    </location>
</feature>
<dbReference type="RefSeq" id="WP_310655201.1">
    <property type="nucleotide sequence ID" value="NZ_JAPMLA010000002.1"/>
</dbReference>
<proteinExistence type="predicted"/>
<dbReference type="Proteomes" id="UP001271263">
    <property type="component" value="Unassembled WGS sequence"/>
</dbReference>
<evidence type="ECO:0000313" key="3">
    <source>
        <dbReference type="EMBL" id="MDW4822832.1"/>
    </source>
</evidence>
<keyword evidence="5" id="KW-1185">Reference proteome</keyword>
<keyword evidence="1" id="KW-1133">Transmembrane helix</keyword>
<sequence length="125" mass="14189">MLAKPIYEALPYSYLLVGALAISKIDSAIAQGLGVLLFLFGSQIYVLRSDNRRTDRASRRKKGIIPLFLYERIPAFYLLIGLLILKIEPTYSPVISLIIISYAAYLALRRSQYRKHKVVQVDLNS</sequence>
<accession>A0AAW8NQW9</accession>
<protein>
    <submittedName>
        <fullName evidence="2">Uncharacterized protein</fullName>
    </submittedName>
</protein>
<dbReference type="EMBL" id="JAPMLD010000001">
    <property type="protein sequence ID" value="MDW4822832.1"/>
    <property type="molecule type" value="Genomic_DNA"/>
</dbReference>
<dbReference type="AlphaFoldDB" id="A0AAW8NQW9"/>
<reference evidence="3 5" key="1">
    <citation type="journal article" date="2022" name="bioRxiv">
        <title>Prophages regulate Shewanella fidelis 3313 motility and biofilm formation: implications for gut colonization dynamics in Ciona robusta.</title>
        <authorList>
            <person name="Natarajan O."/>
            <person name="Gibboney S.L."/>
            <person name="Young M.N."/>
            <person name="Lim S.J."/>
            <person name="Pluta N."/>
            <person name="Atkinson C.G."/>
            <person name="Leigh B.A."/>
            <person name="Liberti A."/>
            <person name="Kees E.D."/>
            <person name="Breitbart M."/>
            <person name="Gralnick J.A."/>
            <person name="Dishaw L.J."/>
        </authorList>
    </citation>
    <scope>NUCLEOTIDE SEQUENCE [LARGE SCALE GENOMIC DNA]</scope>
    <source>
        <strain evidence="3 5">JG4066</strain>
    </source>
</reference>
<organism evidence="2 4">
    <name type="scientific">Shewanella fidelis</name>
    <dbReference type="NCBI Taxonomy" id="173509"/>
    <lineage>
        <taxon>Bacteria</taxon>
        <taxon>Pseudomonadati</taxon>
        <taxon>Pseudomonadota</taxon>
        <taxon>Gammaproteobacteria</taxon>
        <taxon>Alteromonadales</taxon>
        <taxon>Shewanellaceae</taxon>
        <taxon>Shewanella</taxon>
    </lineage>
</organism>
<evidence type="ECO:0000313" key="5">
    <source>
        <dbReference type="Proteomes" id="UP001271263"/>
    </source>
</evidence>
<comment type="caution">
    <text evidence="2">The sequence shown here is derived from an EMBL/GenBank/DDBJ whole genome shotgun (WGS) entry which is preliminary data.</text>
</comment>
<gene>
    <name evidence="2" type="ORF">OS133_14110</name>
    <name evidence="3" type="ORF">OS134_01970</name>
</gene>
<evidence type="ECO:0000256" key="1">
    <source>
        <dbReference type="SAM" id="Phobius"/>
    </source>
</evidence>
<reference evidence="2" key="2">
    <citation type="submission" date="2022-11" db="EMBL/GenBank/DDBJ databases">
        <title>Prophages regulate Shewanella fidelis motility and biofilm formation: implications for gut colonization dynamics in Ciona robusta.</title>
        <authorList>
            <person name="Natarajan O."/>
            <person name="Gibboney S.L."/>
            <person name="Young M.N."/>
            <person name="Lim S.J."/>
            <person name="Pluta N."/>
            <person name="Atkinson C.G.F."/>
            <person name="Leigh B.A."/>
            <person name="Liberti A."/>
            <person name="Kees E."/>
            <person name="Breitbart M."/>
            <person name="Gralnick J."/>
            <person name="Dishaw L.J."/>
        </authorList>
    </citation>
    <scope>NUCLEOTIDE SEQUENCE</scope>
    <source>
        <strain evidence="2">3313</strain>
    </source>
</reference>
<dbReference type="Proteomes" id="UP001259340">
    <property type="component" value="Unassembled WGS sequence"/>
</dbReference>
<feature type="transmembrane region" description="Helical" evidence="1">
    <location>
        <begin position="67"/>
        <end position="85"/>
    </location>
</feature>